<evidence type="ECO:0000313" key="1">
    <source>
        <dbReference type="EMBL" id="GAA4146512.1"/>
    </source>
</evidence>
<sequence length="187" mass="21306">MRSIGSIFCTLLLGLNLLFSSYTSYNVEIGNNDTNLRLIQKDTVGGILSLAESLANLPKDQWNDNQLKLIIQKIKKDHDLEIYPLDSNRVAGRIYVEINKPIDTSIIIGNILIPYKMHEILRVKDVEQYFGKKIEPCGLFRYAKNPPPIRLTLSDSTSLLLKVNSRKEIQESFVIQLEVVKGKYPDN</sequence>
<proteinExistence type="predicted"/>
<organism evidence="1 2">
    <name type="scientific">Sphingobacterium kyonggiense</name>
    <dbReference type="NCBI Taxonomy" id="714075"/>
    <lineage>
        <taxon>Bacteria</taxon>
        <taxon>Pseudomonadati</taxon>
        <taxon>Bacteroidota</taxon>
        <taxon>Sphingobacteriia</taxon>
        <taxon>Sphingobacteriales</taxon>
        <taxon>Sphingobacteriaceae</taxon>
        <taxon>Sphingobacterium</taxon>
    </lineage>
</organism>
<protein>
    <submittedName>
        <fullName evidence="1">Uncharacterized protein</fullName>
    </submittedName>
</protein>
<dbReference type="EMBL" id="BAAAZI010000012">
    <property type="protein sequence ID" value="GAA4146512.1"/>
    <property type="molecule type" value="Genomic_DNA"/>
</dbReference>
<dbReference type="Proteomes" id="UP001500101">
    <property type="component" value="Unassembled WGS sequence"/>
</dbReference>
<keyword evidence="2" id="KW-1185">Reference proteome</keyword>
<comment type="caution">
    <text evidence="1">The sequence shown here is derived from an EMBL/GenBank/DDBJ whole genome shotgun (WGS) entry which is preliminary data.</text>
</comment>
<name>A0ABP7Z3B2_9SPHI</name>
<accession>A0ABP7Z3B2</accession>
<reference evidence="2" key="1">
    <citation type="journal article" date="2019" name="Int. J. Syst. Evol. Microbiol.">
        <title>The Global Catalogue of Microorganisms (GCM) 10K type strain sequencing project: providing services to taxonomists for standard genome sequencing and annotation.</title>
        <authorList>
            <consortium name="The Broad Institute Genomics Platform"/>
            <consortium name="The Broad Institute Genome Sequencing Center for Infectious Disease"/>
            <person name="Wu L."/>
            <person name="Ma J."/>
        </authorList>
    </citation>
    <scope>NUCLEOTIDE SEQUENCE [LARGE SCALE GENOMIC DNA]</scope>
    <source>
        <strain evidence="2">JCM 16704</strain>
    </source>
</reference>
<dbReference type="RefSeq" id="WP_344675749.1">
    <property type="nucleotide sequence ID" value="NZ_BAAAZI010000012.1"/>
</dbReference>
<gene>
    <name evidence="1" type="ORF">GCM10022216_31520</name>
</gene>
<evidence type="ECO:0000313" key="2">
    <source>
        <dbReference type="Proteomes" id="UP001500101"/>
    </source>
</evidence>